<evidence type="ECO:0000259" key="2">
    <source>
        <dbReference type="SMART" id="SM00909"/>
    </source>
</evidence>
<proteinExistence type="predicted"/>
<accession>A0A1M5NAK2</accession>
<keyword evidence="4" id="KW-1185">Reference proteome</keyword>
<name>A0A1M5NAK2_9BACI</name>
<feature type="region of interest" description="Disordered" evidence="1">
    <location>
        <begin position="27"/>
        <end position="61"/>
    </location>
</feature>
<feature type="domain" description="GerMN" evidence="2">
    <location>
        <begin position="91"/>
        <end position="182"/>
    </location>
</feature>
<dbReference type="Pfam" id="PF10646">
    <property type="entry name" value="Germane"/>
    <property type="match status" value="2"/>
</dbReference>
<dbReference type="InterPro" id="IPR019606">
    <property type="entry name" value="GerMN"/>
</dbReference>
<dbReference type="EMBL" id="FQVW01000074">
    <property type="protein sequence ID" value="SHG86540.1"/>
    <property type="molecule type" value="Genomic_DNA"/>
</dbReference>
<dbReference type="OrthoDB" id="1715058at2"/>
<organism evidence="3 4">
    <name type="scientific">Ornithinibacillus halophilus</name>
    <dbReference type="NCBI Taxonomy" id="930117"/>
    <lineage>
        <taxon>Bacteria</taxon>
        <taxon>Bacillati</taxon>
        <taxon>Bacillota</taxon>
        <taxon>Bacilli</taxon>
        <taxon>Bacillales</taxon>
        <taxon>Bacillaceae</taxon>
        <taxon>Ornithinibacillus</taxon>
    </lineage>
</organism>
<evidence type="ECO:0000313" key="3">
    <source>
        <dbReference type="EMBL" id="SHG86540.1"/>
    </source>
</evidence>
<gene>
    <name evidence="3" type="ORF">SAMN05216225_107411</name>
</gene>
<evidence type="ECO:0000313" key="4">
    <source>
        <dbReference type="Proteomes" id="UP000183988"/>
    </source>
</evidence>
<dbReference type="RefSeq" id="WP_072892023.1">
    <property type="nucleotide sequence ID" value="NZ_FQVW01000074.1"/>
</dbReference>
<feature type="domain" description="GerMN" evidence="2">
    <location>
        <begin position="243"/>
        <end position="332"/>
    </location>
</feature>
<sequence>MRIRRLLFLLITVSIALILTGCFGSDEQSQQEEMDPPPPNAEAVDGNTGDTSSVQTDEPSTVERELYLLDSNGLVVPQTLEIPMPESKEVATQALEYLVKDGPITELLPNGFGAVLPAETEILGLDLQEDGTMIVDVSEDFASYQPEDELKILESMTWTLTQFDGVERVELWMNGHEVKAMPVNGTPVANGYSRANGINVVHSDTVDLINSKAVTMYFPTEHDDNQYFVPVTQHVENNNGDELQAVVERLIEGPGYATNVMHIFNQGTLLVDKPNLEDGVLELVFNENVLIDMENQVISDEVMESLVRTLTEQESIEAVNVRVENVDQIANESGEVYNEPVTTETLNPSEKL</sequence>
<evidence type="ECO:0000256" key="1">
    <source>
        <dbReference type="SAM" id="MobiDB-lite"/>
    </source>
</evidence>
<dbReference type="SMART" id="SM00909">
    <property type="entry name" value="Germane"/>
    <property type="match status" value="2"/>
</dbReference>
<dbReference type="STRING" id="930117.SAMN05216225_107411"/>
<protein>
    <submittedName>
        <fullName evidence="3">Germination protein M</fullName>
    </submittedName>
</protein>
<dbReference type="PROSITE" id="PS51257">
    <property type="entry name" value="PROKAR_LIPOPROTEIN"/>
    <property type="match status" value="1"/>
</dbReference>
<reference evidence="3 4" key="1">
    <citation type="submission" date="2016-11" db="EMBL/GenBank/DDBJ databases">
        <authorList>
            <person name="Jaros S."/>
            <person name="Januszkiewicz K."/>
            <person name="Wedrychowicz H."/>
        </authorList>
    </citation>
    <scope>NUCLEOTIDE SEQUENCE [LARGE SCALE GENOMIC DNA]</scope>
    <source>
        <strain evidence="3 4">IBRC-M 10683</strain>
    </source>
</reference>
<dbReference type="AlphaFoldDB" id="A0A1M5NAK2"/>
<dbReference type="Proteomes" id="UP000183988">
    <property type="component" value="Unassembled WGS sequence"/>
</dbReference>
<feature type="compositionally biased region" description="Polar residues" evidence="1">
    <location>
        <begin position="48"/>
        <end position="59"/>
    </location>
</feature>